<dbReference type="PANTHER" id="PTHR21540:SF0">
    <property type="entry name" value="PHD FAMILY PROTEIN"/>
    <property type="match status" value="1"/>
</dbReference>
<sequence>MSRHKRKAAASSEDEDEVECWTASYLPVASGEKRQRRWSSQPNAQVRPRIERALSQRLYLLEKEDLGAEERLFRVLGSTGNAYDVRISRSPSCSCPDAQKGNLCKHQIFVMVRVLKCDRDAPIVHQRALLGVELKSLFHRFDQRRWQPPEVNEATKQAYLEATGRSPRKPGDSKVKVQPDDDNSGECSICFEDIGGAALVRCEVQCRKALHQACFDQWARVAANLTCPNCRAPWPSRGTSQVDSSGVATLEGYLNFAAPQGLSTVRDTSTYADFHDYPRYHHRSSYRRRYRETLPI</sequence>
<dbReference type="PROSITE" id="PS50089">
    <property type="entry name" value="ZF_RING_2"/>
    <property type="match status" value="1"/>
</dbReference>
<keyword evidence="1" id="KW-0479">Metal-binding</keyword>
<keyword evidence="6" id="KW-1185">Reference proteome</keyword>
<dbReference type="InterPro" id="IPR039903">
    <property type="entry name" value="Zswim2"/>
</dbReference>
<dbReference type="PROSITE" id="PS50966">
    <property type="entry name" value="ZF_SWIM"/>
    <property type="match status" value="1"/>
</dbReference>
<protein>
    <submittedName>
        <fullName evidence="5">Uncharacterized protein</fullName>
    </submittedName>
</protein>
<proteinExistence type="predicted"/>
<accession>A0AAD7UPH1</accession>
<dbReference type="GO" id="GO:0061630">
    <property type="term" value="F:ubiquitin protein ligase activity"/>
    <property type="evidence" value="ECO:0007669"/>
    <property type="project" value="InterPro"/>
</dbReference>
<feature type="region of interest" description="Disordered" evidence="2">
    <location>
        <begin position="161"/>
        <end position="183"/>
    </location>
</feature>
<evidence type="ECO:0000313" key="6">
    <source>
        <dbReference type="Proteomes" id="UP001230188"/>
    </source>
</evidence>
<dbReference type="Proteomes" id="UP001230188">
    <property type="component" value="Unassembled WGS sequence"/>
</dbReference>
<dbReference type="Gene3D" id="3.30.40.10">
    <property type="entry name" value="Zinc/RING finger domain, C3HC4 (zinc finger)"/>
    <property type="match status" value="1"/>
</dbReference>
<evidence type="ECO:0000259" key="3">
    <source>
        <dbReference type="PROSITE" id="PS50089"/>
    </source>
</evidence>
<dbReference type="GO" id="GO:0008270">
    <property type="term" value="F:zinc ion binding"/>
    <property type="evidence" value="ECO:0007669"/>
    <property type="project" value="UniProtKB-KW"/>
</dbReference>
<dbReference type="AlphaFoldDB" id="A0AAD7UPH1"/>
<evidence type="ECO:0000259" key="4">
    <source>
        <dbReference type="PROSITE" id="PS50966"/>
    </source>
</evidence>
<comment type="caution">
    <text evidence="5">The sequence shown here is derived from an EMBL/GenBank/DDBJ whole genome shotgun (WGS) entry which is preliminary data.</text>
</comment>
<dbReference type="EMBL" id="JAQMWT010000005">
    <property type="protein sequence ID" value="KAJ8614454.1"/>
    <property type="molecule type" value="Genomic_DNA"/>
</dbReference>
<evidence type="ECO:0000256" key="2">
    <source>
        <dbReference type="SAM" id="MobiDB-lite"/>
    </source>
</evidence>
<keyword evidence="1" id="KW-0863">Zinc-finger</keyword>
<feature type="compositionally biased region" description="Basic and acidic residues" evidence="2">
    <location>
        <begin position="169"/>
        <end position="179"/>
    </location>
</feature>
<reference evidence="5" key="1">
    <citation type="submission" date="2023-01" db="EMBL/GenBank/DDBJ databases">
        <title>Metagenome sequencing of chrysophaentin producing Chrysophaeum taylorii.</title>
        <authorList>
            <person name="Davison J."/>
            <person name="Bewley C."/>
        </authorList>
    </citation>
    <scope>NUCLEOTIDE SEQUENCE</scope>
    <source>
        <strain evidence="5">NIES-1699</strain>
    </source>
</reference>
<organism evidence="5 6">
    <name type="scientific">Chrysophaeum taylorii</name>
    <dbReference type="NCBI Taxonomy" id="2483200"/>
    <lineage>
        <taxon>Eukaryota</taxon>
        <taxon>Sar</taxon>
        <taxon>Stramenopiles</taxon>
        <taxon>Ochrophyta</taxon>
        <taxon>Pelagophyceae</taxon>
        <taxon>Pelagomonadales</taxon>
        <taxon>Pelagomonadaceae</taxon>
        <taxon>Chrysophaeum</taxon>
    </lineage>
</organism>
<dbReference type="SUPFAM" id="SSF57850">
    <property type="entry name" value="RING/U-box"/>
    <property type="match status" value="1"/>
</dbReference>
<name>A0AAD7UPH1_9STRA</name>
<keyword evidence="1" id="KW-0862">Zinc</keyword>
<feature type="domain" description="SWIM-type" evidence="4">
    <location>
        <begin position="83"/>
        <end position="115"/>
    </location>
</feature>
<dbReference type="Pfam" id="PF04434">
    <property type="entry name" value="SWIM"/>
    <property type="match status" value="1"/>
</dbReference>
<dbReference type="InterPro" id="IPR013083">
    <property type="entry name" value="Znf_RING/FYVE/PHD"/>
</dbReference>
<dbReference type="PANTHER" id="PTHR21540">
    <property type="entry name" value="RING FINGER AND SWIM DOMAIN-CONTAINING PROTEIN 2"/>
    <property type="match status" value="1"/>
</dbReference>
<dbReference type="Pfam" id="PF13639">
    <property type="entry name" value="zf-RING_2"/>
    <property type="match status" value="1"/>
</dbReference>
<gene>
    <name evidence="5" type="ORF">CTAYLR_000820</name>
</gene>
<evidence type="ECO:0000313" key="5">
    <source>
        <dbReference type="EMBL" id="KAJ8614454.1"/>
    </source>
</evidence>
<feature type="domain" description="RING-type" evidence="3">
    <location>
        <begin position="187"/>
        <end position="231"/>
    </location>
</feature>
<dbReference type="InterPro" id="IPR007527">
    <property type="entry name" value="Znf_SWIM"/>
</dbReference>
<dbReference type="InterPro" id="IPR001841">
    <property type="entry name" value="Znf_RING"/>
</dbReference>
<evidence type="ECO:0000256" key="1">
    <source>
        <dbReference type="PROSITE-ProRule" id="PRU00175"/>
    </source>
</evidence>